<dbReference type="EMBL" id="PEXV01000151">
    <property type="protein sequence ID" value="PIS41134.1"/>
    <property type="molecule type" value="Genomic_DNA"/>
</dbReference>
<feature type="region of interest" description="Disordered" evidence="1">
    <location>
        <begin position="23"/>
        <end position="112"/>
    </location>
</feature>
<gene>
    <name evidence="2" type="ORF">COT25_04720</name>
</gene>
<accession>A0A2H0YRK6</accession>
<evidence type="ECO:0000313" key="2">
    <source>
        <dbReference type="EMBL" id="PIS41134.1"/>
    </source>
</evidence>
<protein>
    <submittedName>
        <fullName evidence="2">Uncharacterized protein</fullName>
    </submittedName>
</protein>
<feature type="non-terminal residue" evidence="2">
    <location>
        <position position="112"/>
    </location>
</feature>
<dbReference type="AlphaFoldDB" id="A0A2H0YRK6"/>
<comment type="caution">
    <text evidence="2">The sequence shown here is derived from an EMBL/GenBank/DDBJ whole genome shotgun (WGS) entry which is preliminary data.</text>
</comment>
<feature type="non-terminal residue" evidence="2">
    <location>
        <position position="1"/>
    </location>
</feature>
<feature type="compositionally biased region" description="Basic and acidic residues" evidence="1">
    <location>
        <begin position="80"/>
        <end position="112"/>
    </location>
</feature>
<sequence>AVARHELFEHAHLAVCGQPLALRGMPGREAQGSRMPADKRGRDACLRKSRRQLPTSEQVQSEDGQVRMHVRGNQARGSARFHDRAEDARNDDLRAAEAEDSAQDARRIRESR</sequence>
<evidence type="ECO:0000256" key="1">
    <source>
        <dbReference type="SAM" id="MobiDB-lite"/>
    </source>
</evidence>
<evidence type="ECO:0000313" key="3">
    <source>
        <dbReference type="Proteomes" id="UP000228711"/>
    </source>
</evidence>
<name>A0A2H0YRK6_9BACT</name>
<feature type="compositionally biased region" description="Polar residues" evidence="1">
    <location>
        <begin position="52"/>
        <end position="63"/>
    </location>
</feature>
<organism evidence="2 3">
    <name type="scientific">Candidatus Kerfeldbacteria bacterium CG08_land_8_20_14_0_20_42_7</name>
    <dbReference type="NCBI Taxonomy" id="2014245"/>
    <lineage>
        <taxon>Bacteria</taxon>
        <taxon>Candidatus Kerfeldiibacteriota</taxon>
    </lineage>
</organism>
<feature type="compositionally biased region" description="Basic and acidic residues" evidence="1">
    <location>
        <begin position="36"/>
        <end position="46"/>
    </location>
</feature>
<dbReference type="Proteomes" id="UP000228711">
    <property type="component" value="Unassembled WGS sequence"/>
</dbReference>
<proteinExistence type="predicted"/>
<reference evidence="3" key="1">
    <citation type="submission" date="2017-09" db="EMBL/GenBank/DDBJ databases">
        <title>Depth-based differentiation of microbial function through sediment-hosted aquifers and enrichment of novel symbionts in the deep terrestrial subsurface.</title>
        <authorList>
            <person name="Probst A.J."/>
            <person name="Ladd B."/>
            <person name="Jarett J.K."/>
            <person name="Geller-Mcgrath D.E."/>
            <person name="Sieber C.M.K."/>
            <person name="Emerson J.B."/>
            <person name="Anantharaman K."/>
            <person name="Thomas B.C."/>
            <person name="Malmstrom R."/>
            <person name="Stieglmeier M."/>
            <person name="Klingl A."/>
            <person name="Woyke T."/>
            <person name="Ryan C.M."/>
            <person name="Banfield J.F."/>
        </authorList>
    </citation>
    <scope>NUCLEOTIDE SEQUENCE [LARGE SCALE GENOMIC DNA]</scope>
</reference>